<gene>
    <name evidence="3" type="ORF">CVLEPA_LOCUS9335</name>
</gene>
<proteinExistence type="predicted"/>
<evidence type="ECO:0000313" key="3">
    <source>
        <dbReference type="EMBL" id="CAK8679071.1"/>
    </source>
</evidence>
<accession>A0ABP0FK56</accession>
<organism evidence="3 4">
    <name type="scientific">Clavelina lepadiformis</name>
    <name type="common">Light-bulb sea squirt</name>
    <name type="synonym">Ascidia lepadiformis</name>
    <dbReference type="NCBI Taxonomy" id="159417"/>
    <lineage>
        <taxon>Eukaryota</taxon>
        <taxon>Metazoa</taxon>
        <taxon>Chordata</taxon>
        <taxon>Tunicata</taxon>
        <taxon>Ascidiacea</taxon>
        <taxon>Aplousobranchia</taxon>
        <taxon>Clavelinidae</taxon>
        <taxon>Clavelina</taxon>
    </lineage>
</organism>
<protein>
    <recommendedName>
        <fullName evidence="2">Antistasin-like domain-containing protein</fullName>
    </recommendedName>
</protein>
<keyword evidence="1" id="KW-0472">Membrane</keyword>
<evidence type="ECO:0000256" key="1">
    <source>
        <dbReference type="SAM" id="Phobius"/>
    </source>
</evidence>
<keyword evidence="4" id="KW-1185">Reference proteome</keyword>
<feature type="domain" description="Antistasin-like" evidence="2">
    <location>
        <begin position="72"/>
        <end position="105"/>
    </location>
</feature>
<dbReference type="PROSITE" id="PS51252">
    <property type="entry name" value="ANTISTASIN"/>
    <property type="match status" value="1"/>
</dbReference>
<name>A0ABP0FK56_CLALP</name>
<dbReference type="InterPro" id="IPR004094">
    <property type="entry name" value="Antistasin-like"/>
</dbReference>
<evidence type="ECO:0000259" key="2">
    <source>
        <dbReference type="PROSITE" id="PS51252"/>
    </source>
</evidence>
<keyword evidence="1" id="KW-1133">Transmembrane helix</keyword>
<feature type="transmembrane region" description="Helical" evidence="1">
    <location>
        <begin position="21"/>
        <end position="46"/>
    </location>
</feature>
<comment type="caution">
    <text evidence="3">The sequence shown here is derived from an EMBL/GenBank/DDBJ whole genome shotgun (WGS) entry which is preliminary data.</text>
</comment>
<dbReference type="Pfam" id="PF02822">
    <property type="entry name" value="Antistasin"/>
    <property type="match status" value="1"/>
</dbReference>
<reference evidence="3 4" key="1">
    <citation type="submission" date="2024-02" db="EMBL/GenBank/DDBJ databases">
        <authorList>
            <person name="Daric V."/>
            <person name="Darras S."/>
        </authorList>
    </citation>
    <scope>NUCLEOTIDE SEQUENCE [LARGE SCALE GENOMIC DNA]</scope>
</reference>
<dbReference type="Proteomes" id="UP001642483">
    <property type="component" value="Unassembled WGS sequence"/>
</dbReference>
<keyword evidence="1" id="KW-0812">Transmembrane</keyword>
<sequence length="182" mass="20550">MKTSRKQPLKSKNPQPNANQIVITNATYIKIASILFAAASIAAIVVSTLSGSTDPCIEIRRSSEDGLQRNTCPDVECDFDVSLCSFSCPFGYEMDRDRCPVSCKCAVDTNSFQGDIQIEEAQLPSFLKVYGYEEDDEYQEFSLQHGSFVEVPNFNLRWNEDIKDQKNQTHELLKQSKKDTMN</sequence>
<evidence type="ECO:0000313" key="4">
    <source>
        <dbReference type="Proteomes" id="UP001642483"/>
    </source>
</evidence>
<dbReference type="EMBL" id="CAWYQH010000057">
    <property type="protein sequence ID" value="CAK8679071.1"/>
    <property type="molecule type" value="Genomic_DNA"/>
</dbReference>